<organism evidence="2">
    <name type="scientific">Sinorhizobium medicae</name>
    <dbReference type="NCBI Taxonomy" id="110321"/>
    <lineage>
        <taxon>Bacteria</taxon>
        <taxon>Pseudomonadati</taxon>
        <taxon>Pseudomonadota</taxon>
        <taxon>Alphaproteobacteria</taxon>
        <taxon>Hyphomicrobiales</taxon>
        <taxon>Rhizobiaceae</taxon>
        <taxon>Sinorhizobium/Ensifer group</taxon>
        <taxon>Sinorhizobium</taxon>
    </lineage>
</organism>
<dbReference type="AlphaFoldDB" id="A0A508XBV7"/>
<dbReference type="EMBL" id="CABFNB010000164">
    <property type="protein sequence ID" value="VTZ65924.1"/>
    <property type="molecule type" value="Genomic_DNA"/>
</dbReference>
<feature type="compositionally biased region" description="Basic and acidic residues" evidence="1">
    <location>
        <begin position="85"/>
        <end position="95"/>
    </location>
</feature>
<protein>
    <submittedName>
        <fullName evidence="2">Uncharacterized protein</fullName>
    </submittedName>
</protein>
<evidence type="ECO:0000313" key="2">
    <source>
        <dbReference type="EMBL" id="VTZ65924.1"/>
    </source>
</evidence>
<evidence type="ECO:0000256" key="1">
    <source>
        <dbReference type="SAM" id="MobiDB-lite"/>
    </source>
</evidence>
<feature type="region of interest" description="Disordered" evidence="1">
    <location>
        <begin position="61"/>
        <end position="102"/>
    </location>
</feature>
<gene>
    <name evidence="2" type="ORF">EMEDMD4_920005</name>
</gene>
<reference evidence="2" key="1">
    <citation type="submission" date="2019-06" db="EMBL/GenBank/DDBJ databases">
        <authorList>
            <person name="Le Quere A."/>
            <person name="Colella S."/>
        </authorList>
    </citation>
    <scope>NUCLEOTIDE SEQUENCE</scope>
    <source>
        <strain evidence="2">EmedicaeMD41</strain>
    </source>
</reference>
<proteinExistence type="predicted"/>
<dbReference type="Proteomes" id="UP000507954">
    <property type="component" value="Unassembled WGS sequence"/>
</dbReference>
<sequence>MWSHLEDRRWERADRVYEAANVILTRPVKGSDLRLGIGGCKTCRSQKGACGAGPQAGGGIALPAQGQDQLHGPYGSASPGGLIGRSKDRLSDGHSHQPSAARSLRRTMDGLGRYAISSTRDFASKRLANRSSVSDLVDAEGTAADGNFAYID</sequence>
<accession>A0A508XBV7</accession>
<name>A0A508XBV7_9HYPH</name>